<dbReference type="EMBL" id="VIRS01000014">
    <property type="protein sequence ID" value="TQS43198.1"/>
    <property type="molecule type" value="Genomic_DNA"/>
</dbReference>
<accession>A0A545APE8</accession>
<dbReference type="InParanoid" id="A0A545APE8"/>
<name>A0A545APE8_9ACTN</name>
<dbReference type="AlphaFoldDB" id="A0A545APE8"/>
<organism evidence="3 4">
    <name type="scientific">Cryptosporangium phraense</name>
    <dbReference type="NCBI Taxonomy" id="2593070"/>
    <lineage>
        <taxon>Bacteria</taxon>
        <taxon>Bacillati</taxon>
        <taxon>Actinomycetota</taxon>
        <taxon>Actinomycetes</taxon>
        <taxon>Cryptosporangiales</taxon>
        <taxon>Cryptosporangiaceae</taxon>
        <taxon>Cryptosporangium</taxon>
    </lineage>
</organism>
<evidence type="ECO:0000313" key="3">
    <source>
        <dbReference type="EMBL" id="TQS43198.1"/>
    </source>
</evidence>
<feature type="region of interest" description="Disordered" evidence="1">
    <location>
        <begin position="299"/>
        <end position="389"/>
    </location>
</feature>
<dbReference type="Pfam" id="PF11271">
    <property type="entry name" value="PorA"/>
    <property type="match status" value="1"/>
</dbReference>
<dbReference type="RefSeq" id="WP_142706283.1">
    <property type="nucleotide sequence ID" value="NZ_VIRS01000014.1"/>
</dbReference>
<dbReference type="Proteomes" id="UP000317982">
    <property type="component" value="Unassembled WGS sequence"/>
</dbReference>
<keyword evidence="2" id="KW-0472">Membrane</keyword>
<evidence type="ECO:0000256" key="2">
    <source>
        <dbReference type="SAM" id="Phobius"/>
    </source>
</evidence>
<gene>
    <name evidence="3" type="ORF">FL583_20345</name>
</gene>
<keyword evidence="2" id="KW-0812">Transmembrane</keyword>
<comment type="caution">
    <text evidence="3">The sequence shown here is derived from an EMBL/GenBank/DDBJ whole genome shotgun (WGS) entry which is preliminary data.</text>
</comment>
<proteinExistence type="predicted"/>
<feature type="compositionally biased region" description="Basic and acidic residues" evidence="1">
    <location>
        <begin position="362"/>
        <end position="377"/>
    </location>
</feature>
<dbReference type="OrthoDB" id="153031at2"/>
<reference evidence="3 4" key="1">
    <citation type="submission" date="2019-07" db="EMBL/GenBank/DDBJ databases">
        <title>Cryptosporangium phraense sp. nov., isolated from plant litter.</title>
        <authorList>
            <person name="Suriyachadkun C."/>
        </authorList>
    </citation>
    <scope>NUCLEOTIDE SEQUENCE [LARGE SCALE GENOMIC DNA]</scope>
    <source>
        <strain evidence="3 4">A-T 5661</strain>
    </source>
</reference>
<evidence type="ECO:0000256" key="1">
    <source>
        <dbReference type="SAM" id="MobiDB-lite"/>
    </source>
</evidence>
<feature type="compositionally biased region" description="Pro residues" evidence="1">
    <location>
        <begin position="378"/>
        <end position="389"/>
    </location>
</feature>
<keyword evidence="2" id="KW-1133">Transmembrane helix</keyword>
<protein>
    <submittedName>
        <fullName evidence="3">DUF3068 domain-containing protein</fullName>
    </submittedName>
</protein>
<sequence>MRRGIGFTLICLGLFLAVLGGAIRYWAYDRLVVVPIDLYSTLDLPGRATYLDLTAVREKTADVVLRQTVRADVSESTDRVLVVDLSQVISTADGQFIRASVEHAAIDRRSGAAVNCCDESVDETPAEHSGYLFKFPFGTPQRDLTLWDGTSSTANPARYAGTDTVAGHTVYRFVTHSPARQIRTQTDTGALVGEPRTFDAPVWNESTRTYWVEPVTGTPLALQVTTRTTLRNSRNQDRATVFAGTLRSAHPDAQTLALVTDGKRRIELVQRWPLRAIGAGGVLAALGVALLLWRRPRPRHRAAARTPAPVSPAPPRSTSRALPIGQRAPERWSGGSARHATDEIPVADRPLSRYVRPYLDGETERPTGRHRAPEEPLRPPPRSSPRPPS</sequence>
<keyword evidence="4" id="KW-1185">Reference proteome</keyword>
<feature type="transmembrane region" description="Helical" evidence="2">
    <location>
        <begin position="272"/>
        <end position="293"/>
    </location>
</feature>
<evidence type="ECO:0000313" key="4">
    <source>
        <dbReference type="Proteomes" id="UP000317982"/>
    </source>
</evidence>
<dbReference type="InterPro" id="IPR021424">
    <property type="entry name" value="PorA"/>
</dbReference>